<sequence>MSPHTPADSLAPRPGSASRVSLSTLVTPDQTNPYGTLHGGVLLRLADECGAIAAIRHVGHGQITTAAIDSFTFIGPVFVGERVELVAEVTYAGRTSMEAFIEIHAEPLHKAEPRKVGVGYAVYVALCELDRKPVRVPPLLCETESDRRRDEEARARQAIRLARRAEALAHREELH</sequence>
<evidence type="ECO:0000256" key="2">
    <source>
        <dbReference type="ARBA" id="ARBA00022801"/>
    </source>
</evidence>
<evidence type="ECO:0000256" key="3">
    <source>
        <dbReference type="PROSITE-ProRule" id="PRU01106"/>
    </source>
</evidence>
<organism evidence="6 7">
    <name type="scientific">Aquisphaera giovannonii</name>
    <dbReference type="NCBI Taxonomy" id="406548"/>
    <lineage>
        <taxon>Bacteria</taxon>
        <taxon>Pseudomonadati</taxon>
        <taxon>Planctomycetota</taxon>
        <taxon>Planctomycetia</taxon>
        <taxon>Isosphaerales</taxon>
        <taxon>Isosphaeraceae</taxon>
        <taxon>Aquisphaera</taxon>
    </lineage>
</organism>
<dbReference type="OrthoDB" id="9791628at2"/>
<evidence type="ECO:0000313" key="7">
    <source>
        <dbReference type="Proteomes" id="UP000324233"/>
    </source>
</evidence>
<dbReference type="AlphaFoldDB" id="A0A5B9VYW4"/>
<dbReference type="PROSITE" id="PS51770">
    <property type="entry name" value="HOTDOG_ACOT"/>
    <property type="match status" value="1"/>
</dbReference>
<dbReference type="GO" id="GO:0006637">
    <property type="term" value="P:acyl-CoA metabolic process"/>
    <property type="evidence" value="ECO:0007669"/>
    <property type="project" value="TreeGrafter"/>
</dbReference>
<reference evidence="6 7" key="1">
    <citation type="submission" date="2019-08" db="EMBL/GenBank/DDBJ databases">
        <title>Deep-cultivation of Planctomycetes and their phenomic and genomic characterization uncovers novel biology.</title>
        <authorList>
            <person name="Wiegand S."/>
            <person name="Jogler M."/>
            <person name="Boedeker C."/>
            <person name="Pinto D."/>
            <person name="Vollmers J."/>
            <person name="Rivas-Marin E."/>
            <person name="Kohn T."/>
            <person name="Peeters S.H."/>
            <person name="Heuer A."/>
            <person name="Rast P."/>
            <person name="Oberbeckmann S."/>
            <person name="Bunk B."/>
            <person name="Jeske O."/>
            <person name="Meyerdierks A."/>
            <person name="Storesund J.E."/>
            <person name="Kallscheuer N."/>
            <person name="Luecker S."/>
            <person name="Lage O.M."/>
            <person name="Pohl T."/>
            <person name="Merkel B.J."/>
            <person name="Hornburger P."/>
            <person name="Mueller R.-W."/>
            <person name="Bruemmer F."/>
            <person name="Labrenz M."/>
            <person name="Spormann A.M."/>
            <person name="Op den Camp H."/>
            <person name="Overmann J."/>
            <person name="Amann R."/>
            <person name="Jetten M.S.M."/>
            <person name="Mascher T."/>
            <person name="Medema M.H."/>
            <person name="Devos D.P."/>
            <person name="Kaster A.-K."/>
            <person name="Ovreas L."/>
            <person name="Rohde M."/>
            <person name="Galperin M.Y."/>
            <person name="Jogler C."/>
        </authorList>
    </citation>
    <scope>NUCLEOTIDE SEQUENCE [LARGE SCALE GENOMIC DNA]</scope>
    <source>
        <strain evidence="6 7">OJF2</strain>
    </source>
</reference>
<keyword evidence="2 3" id="KW-0378">Hydrolase</keyword>
<evidence type="ECO:0000259" key="5">
    <source>
        <dbReference type="PROSITE" id="PS51770"/>
    </source>
</evidence>
<dbReference type="EC" id="3.1.2.-" evidence="6"/>
<dbReference type="KEGG" id="agv:OJF2_16710"/>
<protein>
    <submittedName>
        <fullName evidence="6">Putative acyl-CoA thioester hydrolase</fullName>
        <ecNumber evidence="6">3.1.2.-</ecNumber>
    </submittedName>
</protein>
<dbReference type="CDD" id="cd03442">
    <property type="entry name" value="BFIT_BACH"/>
    <property type="match status" value="1"/>
</dbReference>
<dbReference type="SUPFAM" id="SSF54637">
    <property type="entry name" value="Thioesterase/thiol ester dehydrase-isomerase"/>
    <property type="match status" value="1"/>
</dbReference>
<accession>A0A5B9VYW4</accession>
<comment type="similarity">
    <text evidence="1">Belongs to the acyl coenzyme A hydrolase family.</text>
</comment>
<dbReference type="Proteomes" id="UP000324233">
    <property type="component" value="Chromosome"/>
</dbReference>
<dbReference type="Pfam" id="PF03061">
    <property type="entry name" value="4HBT"/>
    <property type="match status" value="1"/>
</dbReference>
<gene>
    <name evidence="6" type="ORF">OJF2_16710</name>
</gene>
<keyword evidence="7" id="KW-1185">Reference proteome</keyword>
<dbReference type="InterPro" id="IPR006683">
    <property type="entry name" value="Thioestr_dom"/>
</dbReference>
<dbReference type="GO" id="GO:0052816">
    <property type="term" value="F:long-chain fatty acyl-CoA hydrolase activity"/>
    <property type="evidence" value="ECO:0007669"/>
    <property type="project" value="TreeGrafter"/>
</dbReference>
<dbReference type="InterPro" id="IPR033120">
    <property type="entry name" value="HOTDOG_ACOT"/>
</dbReference>
<dbReference type="InterPro" id="IPR040170">
    <property type="entry name" value="Cytosol_ACT"/>
</dbReference>
<dbReference type="GO" id="GO:0005829">
    <property type="term" value="C:cytosol"/>
    <property type="evidence" value="ECO:0007669"/>
    <property type="project" value="TreeGrafter"/>
</dbReference>
<feature type="region of interest" description="Disordered" evidence="4">
    <location>
        <begin position="1"/>
        <end position="20"/>
    </location>
</feature>
<evidence type="ECO:0000256" key="4">
    <source>
        <dbReference type="SAM" id="MobiDB-lite"/>
    </source>
</evidence>
<name>A0A5B9VYW4_9BACT</name>
<feature type="domain" description="HotDog ACOT-type" evidence="5">
    <location>
        <begin position="16"/>
        <end position="129"/>
    </location>
</feature>
<dbReference type="InterPro" id="IPR029069">
    <property type="entry name" value="HotDog_dom_sf"/>
</dbReference>
<proteinExistence type="inferred from homology"/>
<dbReference type="PANTHER" id="PTHR11049">
    <property type="entry name" value="ACYL COENZYME A THIOESTER HYDROLASE"/>
    <property type="match status" value="1"/>
</dbReference>
<dbReference type="EMBL" id="CP042997">
    <property type="protein sequence ID" value="QEH33174.1"/>
    <property type="molecule type" value="Genomic_DNA"/>
</dbReference>
<evidence type="ECO:0000256" key="1">
    <source>
        <dbReference type="ARBA" id="ARBA00010458"/>
    </source>
</evidence>
<evidence type="ECO:0000313" key="6">
    <source>
        <dbReference type="EMBL" id="QEH33174.1"/>
    </source>
</evidence>
<dbReference type="Gene3D" id="3.10.129.10">
    <property type="entry name" value="Hotdog Thioesterase"/>
    <property type="match status" value="1"/>
</dbReference>
<dbReference type="RefSeq" id="WP_148592876.1">
    <property type="nucleotide sequence ID" value="NZ_CP042997.1"/>
</dbReference>
<dbReference type="PANTHER" id="PTHR11049:SF16">
    <property type="entry name" value="PROTEIN VDLD"/>
    <property type="match status" value="1"/>
</dbReference>